<organism evidence="1 2">
    <name type="scientific">Racocetra persica</name>
    <dbReference type="NCBI Taxonomy" id="160502"/>
    <lineage>
        <taxon>Eukaryota</taxon>
        <taxon>Fungi</taxon>
        <taxon>Fungi incertae sedis</taxon>
        <taxon>Mucoromycota</taxon>
        <taxon>Glomeromycotina</taxon>
        <taxon>Glomeromycetes</taxon>
        <taxon>Diversisporales</taxon>
        <taxon>Gigasporaceae</taxon>
        <taxon>Racocetra</taxon>
    </lineage>
</organism>
<reference evidence="1" key="1">
    <citation type="submission" date="2021-06" db="EMBL/GenBank/DDBJ databases">
        <authorList>
            <person name="Kallberg Y."/>
            <person name="Tangrot J."/>
            <person name="Rosling A."/>
        </authorList>
    </citation>
    <scope>NUCLEOTIDE SEQUENCE</scope>
    <source>
        <strain evidence="1">MA461A</strain>
    </source>
</reference>
<accession>A0ACA9MRK3</accession>
<keyword evidence="2" id="KW-1185">Reference proteome</keyword>
<feature type="non-terminal residue" evidence="1">
    <location>
        <position position="1"/>
    </location>
</feature>
<feature type="non-terminal residue" evidence="1">
    <location>
        <position position="192"/>
    </location>
</feature>
<gene>
    <name evidence="1" type="ORF">RPERSI_LOCUS5907</name>
</gene>
<evidence type="ECO:0000313" key="1">
    <source>
        <dbReference type="EMBL" id="CAG8600687.1"/>
    </source>
</evidence>
<evidence type="ECO:0000313" key="2">
    <source>
        <dbReference type="Proteomes" id="UP000789920"/>
    </source>
</evidence>
<proteinExistence type="predicted"/>
<protein>
    <submittedName>
        <fullName evidence="1">21405_t:CDS:1</fullName>
    </submittedName>
</protein>
<dbReference type="EMBL" id="CAJVQC010009110">
    <property type="protein sequence ID" value="CAG8600687.1"/>
    <property type="molecule type" value="Genomic_DNA"/>
</dbReference>
<dbReference type="Proteomes" id="UP000789920">
    <property type="component" value="Unassembled WGS sequence"/>
</dbReference>
<name>A0ACA9MRK3_9GLOM</name>
<sequence length="192" mass="21582">MRKVMHSRVKGHTRSRVPRCKVNLKKLPCAEINALNLMKELKSLVQSTHSDVENKDNTYAKSRTSECGVELKVLHGLNELNVLTETPYEELDNILRIPEKPSGSIFSATWRDGIRIVEGDHDNPIRSRTRSCGVILETLNDSQLESLKSREPSYPVDLLTLPHSSASDFAKNVSCLLLVGRINVEVLIIIQI</sequence>
<comment type="caution">
    <text evidence="1">The sequence shown here is derived from an EMBL/GenBank/DDBJ whole genome shotgun (WGS) entry which is preliminary data.</text>
</comment>